<accession>A0AC61D8M0</accession>
<gene>
    <name evidence="1" type="ORF">CS063_14655</name>
</gene>
<evidence type="ECO:0000313" key="1">
    <source>
        <dbReference type="EMBL" id="PHV69660.1"/>
    </source>
</evidence>
<comment type="caution">
    <text evidence="1">The sequence shown here is derived from an EMBL/GenBank/DDBJ whole genome shotgun (WGS) entry which is preliminary data.</text>
</comment>
<name>A0AC61D8M0_9FIRM</name>
<reference evidence="1" key="1">
    <citation type="submission" date="2017-10" db="EMBL/GenBank/DDBJ databases">
        <title>Genome sequence of cellulolytic Lachnospiraceae bacterium XHS1971 isolated from hotspring sediment.</title>
        <authorList>
            <person name="Vasudevan G."/>
            <person name="Joshi A.J."/>
            <person name="Hivarkar S."/>
            <person name="Lanjekar V.B."/>
            <person name="Dhakephalkar P.K."/>
            <person name="Dagar S."/>
        </authorList>
    </citation>
    <scope>NUCLEOTIDE SEQUENCE</scope>
    <source>
        <strain evidence="1">XHS1971</strain>
    </source>
</reference>
<protein>
    <submittedName>
        <fullName evidence="1">Ribose ABC transporter permease</fullName>
    </submittedName>
</protein>
<evidence type="ECO:0000313" key="2">
    <source>
        <dbReference type="Proteomes" id="UP000224460"/>
    </source>
</evidence>
<proteinExistence type="predicted"/>
<organism evidence="1 2">
    <name type="scientific">Sporanaerobium hydrogeniformans</name>
    <dbReference type="NCBI Taxonomy" id="3072179"/>
    <lineage>
        <taxon>Bacteria</taxon>
        <taxon>Bacillati</taxon>
        <taxon>Bacillota</taxon>
        <taxon>Clostridia</taxon>
        <taxon>Lachnospirales</taxon>
        <taxon>Lachnospiraceae</taxon>
        <taxon>Sporanaerobium</taxon>
    </lineage>
</organism>
<dbReference type="EMBL" id="PEDL01000021">
    <property type="protein sequence ID" value="PHV69660.1"/>
    <property type="molecule type" value="Genomic_DNA"/>
</dbReference>
<sequence>MSVNKQTLKAFLMKYIMYFVLVIMCIAIALLNDKFLTPSNLMTIVKQISIQSIVAIGMTMIIITGNIDLSVGSIVAFSSVVAAMMLKSLPMPIALILTVLISGVLGLISGGVTAKLKLHSFLVTLALMQAFRGLAQTLTGGYPIAGLPDAFGKISSGSIVGIPYLVIYMIIFYAIFIYIMKYTVFGRSIYAIGGNEESARLSGINVEKVKTTVFVISSMLCGVAGILLASKVRSGDPTCANAWEMDTIAGAIIGGTNMAGGEGNLGGTIVGLLFVGILSNGMVLLNVNPYMQSVVKGLVIFGAVIINSIQKRSKATA</sequence>
<keyword evidence="2" id="KW-1185">Reference proteome</keyword>
<dbReference type="Proteomes" id="UP000224460">
    <property type="component" value="Unassembled WGS sequence"/>
</dbReference>